<protein>
    <recommendedName>
        <fullName evidence="1">HTH luxR-type domain-containing protein</fullName>
    </recommendedName>
</protein>
<dbReference type="GO" id="GO:0003677">
    <property type="term" value="F:DNA binding"/>
    <property type="evidence" value="ECO:0007669"/>
    <property type="project" value="InterPro"/>
</dbReference>
<reference evidence="2 3" key="1">
    <citation type="submission" date="2017-03" db="EMBL/GenBank/DDBJ databases">
        <title>Genome analysis of Rhizobial strains effectives or ineffectives for nitrogen fixation isolated from bean seeds.</title>
        <authorList>
            <person name="Peralta H."/>
            <person name="Aguilar-Vera A."/>
            <person name="Mora Y."/>
            <person name="Vargas-Lagunas C."/>
            <person name="Girard L."/>
            <person name="Mora J."/>
        </authorList>
    </citation>
    <scope>NUCLEOTIDE SEQUENCE [LARGE SCALE GENOMIC DNA]</scope>
    <source>
        <strain evidence="2 3">CCGM3</strain>
    </source>
</reference>
<dbReference type="GO" id="GO:0006355">
    <property type="term" value="P:regulation of DNA-templated transcription"/>
    <property type="evidence" value="ECO:0007669"/>
    <property type="project" value="InterPro"/>
</dbReference>
<gene>
    <name evidence="2" type="ORF">B5K06_26090</name>
</gene>
<dbReference type="AlphaFoldDB" id="A0A370KHM9"/>
<evidence type="ECO:0000313" key="3">
    <source>
        <dbReference type="Proteomes" id="UP000254939"/>
    </source>
</evidence>
<dbReference type="Proteomes" id="UP000254939">
    <property type="component" value="Unassembled WGS sequence"/>
</dbReference>
<comment type="caution">
    <text evidence="2">The sequence shown here is derived from an EMBL/GenBank/DDBJ whole genome shotgun (WGS) entry which is preliminary data.</text>
</comment>
<dbReference type="Gene3D" id="1.10.10.10">
    <property type="entry name" value="Winged helix-like DNA-binding domain superfamily/Winged helix DNA-binding domain"/>
    <property type="match status" value="1"/>
</dbReference>
<dbReference type="InterPro" id="IPR016032">
    <property type="entry name" value="Sig_transdc_resp-reg_C-effctor"/>
</dbReference>
<dbReference type="InterPro" id="IPR036388">
    <property type="entry name" value="WH-like_DNA-bd_sf"/>
</dbReference>
<dbReference type="RefSeq" id="WP_114715043.1">
    <property type="nucleotide sequence ID" value="NZ_KZ857266.1"/>
</dbReference>
<proteinExistence type="predicted"/>
<sequence>MYPYDDLRKTEFYNDFMRGIGCEAGIGITVLRENCRSTIVTTMTSRADPAANMAAAHLLTQLHPHLRRVLSITRNHLAEWQHEQLSIFQAVGIGIILIGNNCTLKQTNEVARVVLDKGQLCSVNPCGRFFLRHAGANAALLQMLSVAAEPKQFSYMADYQGRSAKVTLTRLSRDKATDFWGGPTVAVIIEVTKPLHPEPAVASQRFNLTPAEARLTGSLLEGKSLKEAAEGFGVAEGTTRQQLKSIFHKVGVSRQSELIRMLTLMFGSSL</sequence>
<dbReference type="OrthoDB" id="5914438at2"/>
<dbReference type="SMART" id="SM00421">
    <property type="entry name" value="HTH_LUXR"/>
    <property type="match status" value="1"/>
</dbReference>
<accession>A0A370KHM9</accession>
<dbReference type="SUPFAM" id="SSF46894">
    <property type="entry name" value="C-terminal effector domain of the bipartite response regulators"/>
    <property type="match status" value="1"/>
</dbReference>
<name>A0A370KHM9_9HYPH</name>
<feature type="domain" description="HTH luxR-type" evidence="1">
    <location>
        <begin position="205"/>
        <end position="262"/>
    </location>
</feature>
<evidence type="ECO:0000259" key="1">
    <source>
        <dbReference type="SMART" id="SM00421"/>
    </source>
</evidence>
<evidence type="ECO:0000313" key="2">
    <source>
        <dbReference type="EMBL" id="RDJ05047.1"/>
    </source>
</evidence>
<dbReference type="InterPro" id="IPR000792">
    <property type="entry name" value="Tscrpt_reg_LuxR_C"/>
</dbReference>
<dbReference type="EMBL" id="NAAC01000033">
    <property type="protein sequence ID" value="RDJ05047.1"/>
    <property type="molecule type" value="Genomic_DNA"/>
</dbReference>
<organism evidence="2 3">
    <name type="scientific">Rhizobium grahamii</name>
    <dbReference type="NCBI Taxonomy" id="1120045"/>
    <lineage>
        <taxon>Bacteria</taxon>
        <taxon>Pseudomonadati</taxon>
        <taxon>Pseudomonadota</taxon>
        <taxon>Alphaproteobacteria</taxon>
        <taxon>Hyphomicrobiales</taxon>
        <taxon>Rhizobiaceae</taxon>
        <taxon>Rhizobium/Agrobacterium group</taxon>
        <taxon>Rhizobium</taxon>
    </lineage>
</organism>